<accession>B6HHL9</accession>
<proteinExistence type="predicted"/>
<protein>
    <submittedName>
        <fullName evidence="1">Uncharacterized protein</fullName>
    </submittedName>
</protein>
<dbReference type="AlphaFoldDB" id="B6HHL9"/>
<dbReference type="VEuPathDB" id="FungiDB:PCH_Pc21g09840"/>
<keyword evidence="2" id="KW-1185">Reference proteome</keyword>
<dbReference type="HOGENOM" id="CLU_1627635_0_0_1"/>
<gene>
    <name evidence="1" type="ORF">Pc21g09840</name>
    <name evidence="1" type="ORF">PCH_Pc21g09840</name>
</gene>
<organism evidence="1 2">
    <name type="scientific">Penicillium rubens (strain ATCC 28089 / DSM 1075 / NRRL 1951 / Wisconsin 54-1255)</name>
    <name type="common">Penicillium chrysogenum</name>
    <dbReference type="NCBI Taxonomy" id="500485"/>
    <lineage>
        <taxon>Eukaryota</taxon>
        <taxon>Fungi</taxon>
        <taxon>Dikarya</taxon>
        <taxon>Ascomycota</taxon>
        <taxon>Pezizomycotina</taxon>
        <taxon>Eurotiomycetes</taxon>
        <taxon>Eurotiomycetidae</taxon>
        <taxon>Eurotiales</taxon>
        <taxon>Aspergillaceae</taxon>
        <taxon>Penicillium</taxon>
        <taxon>Penicillium chrysogenum species complex</taxon>
    </lineage>
</organism>
<dbReference type="EMBL" id="AM920436">
    <property type="protein sequence ID" value="CAP95881.1"/>
    <property type="molecule type" value="Genomic_DNA"/>
</dbReference>
<name>B6HHL9_PENRW</name>
<reference evidence="1 2" key="1">
    <citation type="journal article" date="2008" name="Nat. Biotechnol.">
        <title>Genome sequencing and analysis of the filamentous fungus Penicillium chrysogenum.</title>
        <authorList>
            <person name="van den Berg M.A."/>
            <person name="Albang R."/>
            <person name="Albermann K."/>
            <person name="Badger J.H."/>
            <person name="Daran J.-M."/>
            <person name="Driessen A.J.M."/>
            <person name="Garcia-Estrada C."/>
            <person name="Fedorova N.D."/>
            <person name="Harris D.M."/>
            <person name="Heijne W.H.M."/>
            <person name="Joardar V.S."/>
            <person name="Kiel J.A.K.W."/>
            <person name="Kovalchuk A."/>
            <person name="Martin J.F."/>
            <person name="Nierman W.C."/>
            <person name="Nijland J.G."/>
            <person name="Pronk J.T."/>
            <person name="Roubos J.A."/>
            <person name="van der Klei I.J."/>
            <person name="van Peij N.N.M.E."/>
            <person name="Veenhuis M."/>
            <person name="von Doehren H."/>
            <person name="Wagner C."/>
            <person name="Wortman J.R."/>
            <person name="Bovenberg R.A.L."/>
        </authorList>
    </citation>
    <scope>NUCLEOTIDE SEQUENCE [LARGE SCALE GENOMIC DNA]</scope>
    <source>
        <strain evidence="2">ATCC 28089 / DSM 1075 / NRRL 1951 / Wisconsin 54-1255</strain>
    </source>
</reference>
<evidence type="ECO:0000313" key="2">
    <source>
        <dbReference type="Proteomes" id="UP000000724"/>
    </source>
</evidence>
<dbReference type="Proteomes" id="UP000000724">
    <property type="component" value="Contig Pc00c21"/>
</dbReference>
<sequence length="163" mass="18870">MLPSAGHYRGCNRGSSAGARYWGFVDHDEPTPCSFAEEGGWHDGHEKYSMLYRCQSIHPVPEEYGVHKVGRHHPEEHSRTLHGATFTWYLAGLSKMKRSAWMSNRLDHKFGWYNVLERKFKPLHAEVDKVNNTRSSWRDTNQGVEVRQHAVDMLRLCDMLGTM</sequence>
<evidence type="ECO:0000313" key="1">
    <source>
        <dbReference type="EMBL" id="CAP95881.1"/>
    </source>
</evidence>